<dbReference type="GO" id="GO:0000981">
    <property type="term" value="F:DNA-binding transcription factor activity, RNA polymerase II-specific"/>
    <property type="evidence" value="ECO:0007669"/>
    <property type="project" value="TreeGrafter"/>
</dbReference>
<feature type="compositionally biased region" description="Polar residues" evidence="9">
    <location>
        <begin position="758"/>
        <end position="773"/>
    </location>
</feature>
<sequence>MLVPLLLLNLLLPSTLAAPHLKARDCQVNEIPASLTDAYIDRNNKNNVSFRVYSQDIETRCPPLDKDPQKNTAKPFTSKNVYECTDPSVTFSYNGDNGLLRIRINNDQGSFGGSVTISNPSSEVISTTLQCQIPELNGLTHGDSGSIVIDARTNVVYGHVVASNPLGEIYISPIGATLEQIQSHLPGLRYPEKLRNLGLSPDAEYTRLVAPTANESLNSSNYPEFHYFHQCSEDSPSNHRVNEAEESQPANLNLGCNVVELGLGHSSVNEEHGLGKLARSSAEPAPSRPLPGPSIPVVISQSIGGRVLDGNGDTEPALSSKLSDEAEADSSIKPDPDAASPTYCRIIRHLRARPQGFEQDLSSTYIAALKELPQQDIFPMQVWRSLSTLKQRLHNQERIENLTWRMMHISLRMLKEQEEPRRHRTSDDSIVGPSDTADLGRTSKQKVIQPDLMELDVVTGPENIPLPASLVPIPSSKAPQQADRTSFSSVTFQQSSGYFPPESVAASSYHQSAQAVFGDNPGNAHFISLMDSSCMESDPTTFSFSPPQSPFQFPVLTPDPKKGENDSSLFISMDIGHQGFRPDAPEKGSLPRATTTSDLLPSTTTASRLAHMHPLKHQVAQPGSQVQSHVLPMIQVNMSTLAADEHEGEGRADTNRHVSTRSNVPTEQSLLPQGDESVPPTCTNCFIQTTTLWRRNPGGQPLCNACGLFLKLHGFVRPLSLRTDVIKKRRLGSGASMPVRGTRILSTGTSANIHEPSNPVTTNTMRDSTWSWGASSEPAEESPVPSTPPTSYYDNASSTISFKGRCTHHCSSSTSSE</sequence>
<dbReference type="InterPro" id="IPR000679">
    <property type="entry name" value="Znf_GATA"/>
</dbReference>
<keyword evidence="7" id="KW-0539">Nucleus</keyword>
<keyword evidence="10" id="KW-0732">Signal</keyword>
<comment type="subcellular location">
    <subcellularLocation>
        <location evidence="1">Nucleus</location>
    </subcellularLocation>
</comment>
<dbReference type="PROSITE" id="PS50114">
    <property type="entry name" value="GATA_ZN_FINGER_2"/>
    <property type="match status" value="1"/>
</dbReference>
<dbReference type="Proteomes" id="UP000573603">
    <property type="component" value="Unassembled WGS sequence"/>
</dbReference>
<evidence type="ECO:0000256" key="1">
    <source>
        <dbReference type="ARBA" id="ARBA00004123"/>
    </source>
</evidence>
<proteinExistence type="predicted"/>
<dbReference type="Pfam" id="PF08550">
    <property type="entry name" value="GATA_AreA"/>
    <property type="match status" value="1"/>
</dbReference>
<evidence type="ECO:0000256" key="2">
    <source>
        <dbReference type="ARBA" id="ARBA00022723"/>
    </source>
</evidence>
<feature type="compositionally biased region" description="Low complexity" evidence="9">
    <location>
        <begin position="774"/>
        <end position="784"/>
    </location>
</feature>
<feature type="region of interest" description="Disordered" evidence="9">
    <location>
        <begin position="580"/>
        <end position="599"/>
    </location>
</feature>
<dbReference type="SMART" id="SM00401">
    <property type="entry name" value="ZnF_GATA"/>
    <property type="match status" value="1"/>
</dbReference>
<protein>
    <recommendedName>
        <fullName evidence="11">GATA-type domain-containing protein</fullName>
    </recommendedName>
</protein>
<organism evidence="12 13">
    <name type="scientific">Fusarium anthophilum</name>
    <dbReference type="NCBI Taxonomy" id="48485"/>
    <lineage>
        <taxon>Eukaryota</taxon>
        <taxon>Fungi</taxon>
        <taxon>Dikarya</taxon>
        <taxon>Ascomycota</taxon>
        <taxon>Pezizomycotina</taxon>
        <taxon>Sordariomycetes</taxon>
        <taxon>Hypocreomycetidae</taxon>
        <taxon>Hypocreales</taxon>
        <taxon>Nectriaceae</taxon>
        <taxon>Fusarium</taxon>
        <taxon>Fusarium fujikuroi species complex</taxon>
    </lineage>
</organism>
<dbReference type="EMBL" id="JABEVY010000282">
    <property type="protein sequence ID" value="KAF5238831.1"/>
    <property type="molecule type" value="Genomic_DNA"/>
</dbReference>
<feature type="signal peptide" evidence="10">
    <location>
        <begin position="1"/>
        <end position="17"/>
    </location>
</feature>
<evidence type="ECO:0000313" key="12">
    <source>
        <dbReference type="EMBL" id="KAF5238831.1"/>
    </source>
</evidence>
<dbReference type="GO" id="GO:0005634">
    <property type="term" value="C:nucleus"/>
    <property type="evidence" value="ECO:0007669"/>
    <property type="project" value="UniProtKB-SubCell"/>
</dbReference>
<feature type="domain" description="GATA-type" evidence="11">
    <location>
        <begin position="682"/>
        <end position="729"/>
    </location>
</feature>
<dbReference type="PROSITE" id="PS00344">
    <property type="entry name" value="GATA_ZN_FINGER_1"/>
    <property type="match status" value="1"/>
</dbReference>
<evidence type="ECO:0000256" key="5">
    <source>
        <dbReference type="ARBA" id="ARBA00023015"/>
    </source>
</evidence>
<dbReference type="GO" id="GO:0000122">
    <property type="term" value="P:negative regulation of transcription by RNA polymerase II"/>
    <property type="evidence" value="ECO:0007669"/>
    <property type="project" value="TreeGrafter"/>
</dbReference>
<dbReference type="GO" id="GO:0008270">
    <property type="term" value="F:zinc ion binding"/>
    <property type="evidence" value="ECO:0007669"/>
    <property type="project" value="UniProtKB-KW"/>
</dbReference>
<name>A0A8H4Z3A5_9HYPO</name>
<keyword evidence="6" id="KW-0804">Transcription</keyword>
<dbReference type="InterPro" id="IPR039355">
    <property type="entry name" value="Transcription_factor_GATA"/>
</dbReference>
<reference evidence="12 13" key="1">
    <citation type="journal article" date="2020" name="BMC Genomics">
        <title>Correction to: Identification and distribution of gene clusters required for synthesis of sphingolipid metabolism inhibitors in diverse species of the filamentous fungus Fusarium.</title>
        <authorList>
            <person name="Kim H.S."/>
            <person name="Lohmar J.M."/>
            <person name="Busman M."/>
            <person name="Brown D.W."/>
            <person name="Naumann T.A."/>
            <person name="Divon H.H."/>
            <person name="Lysoe E."/>
            <person name="Uhlig S."/>
            <person name="Proctor R.H."/>
        </authorList>
    </citation>
    <scope>NUCLEOTIDE SEQUENCE [LARGE SCALE GENOMIC DNA]</scope>
    <source>
        <strain evidence="12 13">NRRL 25214</strain>
    </source>
</reference>
<feature type="region of interest" description="Disordered" evidence="9">
    <location>
        <begin position="749"/>
        <end position="794"/>
    </location>
</feature>
<evidence type="ECO:0000256" key="9">
    <source>
        <dbReference type="SAM" id="MobiDB-lite"/>
    </source>
</evidence>
<keyword evidence="4" id="KW-0862">Zinc</keyword>
<evidence type="ECO:0000256" key="3">
    <source>
        <dbReference type="ARBA" id="ARBA00022771"/>
    </source>
</evidence>
<dbReference type="FunFam" id="3.30.50.10:FF:000007">
    <property type="entry name" value="Nitrogen regulatory AreA, N-terminal"/>
    <property type="match status" value="1"/>
</dbReference>
<accession>A0A8H4Z3A5</accession>
<dbReference type="SUPFAM" id="SSF57716">
    <property type="entry name" value="Glucocorticoid receptor-like (DNA-binding domain)"/>
    <property type="match status" value="1"/>
</dbReference>
<gene>
    <name evidence="12" type="ORF">FANTH_10159</name>
</gene>
<dbReference type="GO" id="GO:0042128">
    <property type="term" value="P:nitrate assimilation"/>
    <property type="evidence" value="ECO:0007669"/>
    <property type="project" value="UniProtKB-KW"/>
</dbReference>
<feature type="chain" id="PRO_5034232825" description="GATA-type domain-containing protein" evidence="10">
    <location>
        <begin position="18"/>
        <end position="817"/>
    </location>
</feature>
<dbReference type="GO" id="GO:0045944">
    <property type="term" value="P:positive regulation of transcription by RNA polymerase II"/>
    <property type="evidence" value="ECO:0007669"/>
    <property type="project" value="TreeGrafter"/>
</dbReference>
<dbReference type="InterPro" id="IPR013088">
    <property type="entry name" value="Znf_NHR/GATA"/>
</dbReference>
<feature type="region of interest" description="Disordered" evidence="9">
    <location>
        <begin position="274"/>
        <end position="340"/>
    </location>
</feature>
<dbReference type="PANTHER" id="PTHR10071">
    <property type="entry name" value="TRANSCRIPTION FACTOR GATA FAMILY MEMBER"/>
    <property type="match status" value="1"/>
</dbReference>
<dbReference type="GO" id="GO:0000978">
    <property type="term" value="F:RNA polymerase II cis-regulatory region sequence-specific DNA binding"/>
    <property type="evidence" value="ECO:0007669"/>
    <property type="project" value="TreeGrafter"/>
</dbReference>
<dbReference type="PRINTS" id="PR00619">
    <property type="entry name" value="GATAZNFINGER"/>
</dbReference>
<keyword evidence="13" id="KW-1185">Reference proteome</keyword>
<dbReference type="PANTHER" id="PTHR10071:SF338">
    <property type="entry name" value="GATA-TYPE DOMAIN-CONTAINING PROTEIN"/>
    <property type="match status" value="1"/>
</dbReference>
<comment type="caution">
    <text evidence="12">The sequence shown here is derived from an EMBL/GenBank/DDBJ whole genome shotgun (WGS) entry which is preliminary data.</text>
</comment>
<evidence type="ECO:0000256" key="8">
    <source>
        <dbReference type="PROSITE-ProRule" id="PRU00094"/>
    </source>
</evidence>
<evidence type="ECO:0000256" key="7">
    <source>
        <dbReference type="ARBA" id="ARBA00023242"/>
    </source>
</evidence>
<dbReference type="Pfam" id="PF00320">
    <property type="entry name" value="GATA"/>
    <property type="match status" value="1"/>
</dbReference>
<evidence type="ECO:0000259" key="11">
    <source>
        <dbReference type="PROSITE" id="PS50114"/>
    </source>
</evidence>
<evidence type="ECO:0000256" key="6">
    <source>
        <dbReference type="ARBA" id="ARBA00023163"/>
    </source>
</evidence>
<dbReference type="AlphaFoldDB" id="A0A8H4Z3A5"/>
<feature type="region of interest" description="Disordered" evidence="9">
    <location>
        <begin position="645"/>
        <end position="676"/>
    </location>
</feature>
<keyword evidence="5" id="KW-0805">Transcription regulation</keyword>
<evidence type="ECO:0000313" key="13">
    <source>
        <dbReference type="Proteomes" id="UP000573603"/>
    </source>
</evidence>
<feature type="compositionally biased region" description="Basic and acidic residues" evidence="9">
    <location>
        <begin position="645"/>
        <end position="656"/>
    </location>
</feature>
<evidence type="ECO:0000256" key="4">
    <source>
        <dbReference type="ARBA" id="ARBA00022833"/>
    </source>
</evidence>
<dbReference type="InterPro" id="IPR013860">
    <property type="entry name" value="AreA_GATA"/>
</dbReference>
<dbReference type="Gene3D" id="3.30.50.10">
    <property type="entry name" value="Erythroid Transcription Factor GATA-1, subunit A"/>
    <property type="match status" value="1"/>
</dbReference>
<keyword evidence="2" id="KW-0479">Metal-binding</keyword>
<feature type="compositionally biased region" description="Polar residues" evidence="9">
    <location>
        <begin position="660"/>
        <end position="671"/>
    </location>
</feature>
<keyword evidence="3 8" id="KW-0863">Zinc-finger</keyword>
<dbReference type="CDD" id="cd00202">
    <property type="entry name" value="ZnF_GATA"/>
    <property type="match status" value="1"/>
</dbReference>
<evidence type="ECO:0000256" key="10">
    <source>
        <dbReference type="SAM" id="SignalP"/>
    </source>
</evidence>
<feature type="region of interest" description="Disordered" evidence="9">
    <location>
        <begin position="416"/>
        <end position="439"/>
    </location>
</feature>
<feature type="compositionally biased region" description="Basic and acidic residues" evidence="9">
    <location>
        <begin position="416"/>
        <end position="427"/>
    </location>
</feature>